<dbReference type="Pfam" id="PF03354">
    <property type="entry name" value="TerL_ATPase"/>
    <property type="match status" value="1"/>
</dbReference>
<dbReference type="Gene3D" id="3.30.420.240">
    <property type="match status" value="1"/>
</dbReference>
<gene>
    <name evidence="3" type="ORF">UFOVP631_12</name>
</gene>
<dbReference type="InterPro" id="IPR027417">
    <property type="entry name" value="P-loop_NTPase"/>
</dbReference>
<name>A0A6J5N3Z2_9CAUD</name>
<reference evidence="3" key="1">
    <citation type="submission" date="2020-04" db="EMBL/GenBank/DDBJ databases">
        <authorList>
            <person name="Chiriac C."/>
            <person name="Salcher M."/>
            <person name="Ghai R."/>
            <person name="Kavagutti S V."/>
        </authorList>
    </citation>
    <scope>NUCLEOTIDE SEQUENCE</scope>
</reference>
<dbReference type="PANTHER" id="PTHR41287:SF1">
    <property type="entry name" value="PROTEIN YMFN"/>
    <property type="match status" value="1"/>
</dbReference>
<feature type="domain" description="Terminase large subunit-like ATPase" evidence="1">
    <location>
        <begin position="52"/>
        <end position="218"/>
    </location>
</feature>
<dbReference type="InterPro" id="IPR005021">
    <property type="entry name" value="Terminase_largesu-like"/>
</dbReference>
<evidence type="ECO:0000259" key="2">
    <source>
        <dbReference type="Pfam" id="PF20441"/>
    </source>
</evidence>
<evidence type="ECO:0000313" key="3">
    <source>
        <dbReference type="EMBL" id="CAB4154220.1"/>
    </source>
</evidence>
<dbReference type="GO" id="GO:0004519">
    <property type="term" value="F:endonuclease activity"/>
    <property type="evidence" value="ECO:0007669"/>
    <property type="project" value="InterPro"/>
</dbReference>
<proteinExistence type="predicted"/>
<dbReference type="Pfam" id="PF20441">
    <property type="entry name" value="TerL_nuclease"/>
    <property type="match status" value="1"/>
</dbReference>
<protein>
    <submittedName>
        <fullName evidence="3">COG4626 Phage terminase-like protein, large subunit</fullName>
    </submittedName>
</protein>
<dbReference type="PANTHER" id="PTHR41287">
    <property type="match status" value="1"/>
</dbReference>
<dbReference type="InterPro" id="IPR046461">
    <property type="entry name" value="TerL_ATPase"/>
</dbReference>
<evidence type="ECO:0000259" key="1">
    <source>
        <dbReference type="Pfam" id="PF03354"/>
    </source>
</evidence>
<dbReference type="Gene3D" id="3.40.50.300">
    <property type="entry name" value="P-loop containing nucleotide triphosphate hydrolases"/>
    <property type="match status" value="1"/>
</dbReference>
<sequence length="506" mass="56609">MNNWPPAYLTPVDQESIDRGDGEYAIEFAEAFGSIGKDGIAGRAGDALNLRPWQRELIRHVYARDADGGLKFRTALIGMPRKNGKSALSSAAFGLYSLIAEGIDGGEVYSVAAEKEQARIVFAEAKRMVETTELSDLCTLYRDAIFVPSTNSVYRVVSAEAYSKEGLNPSRIIMDELHAHRDRKIFDVFRLAMGNRGKIAQLISITTAGQKTDMTGQDSIAYNQYQYGKRVASGEQFDPTFFMAWWAASEEADHRDPLVWQTANPGFGDIVSADDFESAVRTTPEPEFRTKRLNQWVSSMNAWLPNGTWQPLAGDRELKPDDDIIIGFDGSFNGDCTSLVGCTIPKDDEKPYLFMIHTWEKQPEDTDDWRVNTQEVEDKIIQFCSTHNVKEIACDPYRWQRSMDAMLEMGLPVIEFPSTSPSRMVSACGKFYTSVTEQTLIHDGDPLLERHLSNAVVKIDRIGPRIVKDNRGSPRKIDAAVAAVIAFDRATVGRVESEQLVPQFFI</sequence>
<organism evidence="3">
    <name type="scientific">uncultured Caudovirales phage</name>
    <dbReference type="NCBI Taxonomy" id="2100421"/>
    <lineage>
        <taxon>Viruses</taxon>
        <taxon>Duplodnaviria</taxon>
        <taxon>Heunggongvirae</taxon>
        <taxon>Uroviricota</taxon>
        <taxon>Caudoviricetes</taxon>
        <taxon>Peduoviridae</taxon>
        <taxon>Maltschvirus</taxon>
        <taxon>Maltschvirus maltsch</taxon>
    </lineage>
</organism>
<dbReference type="InterPro" id="IPR046462">
    <property type="entry name" value="TerL_nuclease"/>
</dbReference>
<accession>A0A6J5N3Z2</accession>
<feature type="domain" description="Terminase large subunit-like endonuclease" evidence="2">
    <location>
        <begin position="365"/>
        <end position="491"/>
    </location>
</feature>
<dbReference type="EMBL" id="LR796611">
    <property type="protein sequence ID" value="CAB4154220.1"/>
    <property type="molecule type" value="Genomic_DNA"/>
</dbReference>